<dbReference type="Gene3D" id="1.20.1070.10">
    <property type="entry name" value="Rhodopsin 7-helix transmembrane proteins"/>
    <property type="match status" value="1"/>
</dbReference>
<keyword evidence="2 6" id="KW-0812">Transmembrane</keyword>
<feature type="transmembrane region" description="Helical" evidence="6">
    <location>
        <begin position="637"/>
        <end position="657"/>
    </location>
</feature>
<evidence type="ECO:0000259" key="8">
    <source>
        <dbReference type="PROSITE" id="PS50221"/>
    </source>
</evidence>
<dbReference type="FunFam" id="1.20.1070.10:FF:000222">
    <property type="entry name" value="Adhesion G protein-coupled receptor G3"/>
    <property type="match status" value="1"/>
</dbReference>
<keyword evidence="4 6" id="KW-0472">Membrane</keyword>
<evidence type="ECO:0000256" key="3">
    <source>
        <dbReference type="ARBA" id="ARBA00022989"/>
    </source>
</evidence>
<name>A0A3B3SVY4_9TELE</name>
<dbReference type="Gene3D" id="2.60.220.50">
    <property type="match status" value="1"/>
</dbReference>
<sequence>MGWKRLLCPAMIAFMILCRCSNNADEKCVYNKYPTDTWPYCLYNVTLNSCKSNKMVVIVGENYTGILKRTPCSQLSQCQSLPSEYADLAVLSFQHNGNLSKADFWVWQDGESYRVYLQKTLLTSLNLSLILLPGNGSYNITLNTVEICTSAKFVADICKDEDKRFVINITVQSTTHSPYITCAKCQTVEYPQMNFTFPEAGNGTSGISAAVAVQVMKNLTQLLTMMGSKSSAAITIGEAKGILVKPEDKNTLPGTSFVISDSVLMSDNEEIMQKSPRSVSVPQEAINKAISVNQNRTFLGVFLFPNMTKDAKNTSVLNNEVIAIDMGTEISNLTTDINITYRNVKKDGFTVICSSWNGEGQYPNWTRQGCNTLEDNNTITCLCSHLTFFAILMVDPNVNISRTNLETLTYISYIGCGLSMFFLGIALFTHFILRKAKSNSASKILINLFVAMFLLDLTFLSNEWITSLGNLTGCKIMGAFMHYSLLSTFNWFAIEALHLCLHLVGALKLDISHYVLKMCFVGWALPALVVIILLCLGKYGQQTASFGQSSNVTMCWITDILVHYIVNIGYYALVFLFTFTIFIIIVRRLVYFMGKNAGTSKAGSGRADIFTIMGLCCLLGITWGFAFLSYGPLTIPALYIFTILNSFQGFFLFIYYIKSSKAIEGEESESCSSKQSATLHSMVEQNNPYGEQGRGPKHE</sequence>
<feature type="transmembrane region" description="Helical" evidence="6">
    <location>
        <begin position="607"/>
        <end position="631"/>
    </location>
</feature>
<protein>
    <submittedName>
        <fullName evidence="10">Adhesion G protein-coupled receptor G3-like</fullName>
    </submittedName>
</protein>
<dbReference type="Ensembl" id="ENSPKIT00000015842.1">
    <property type="protein sequence ID" value="ENSPKIP00000034917.1"/>
    <property type="gene ID" value="ENSPKIG00000014064.1"/>
</dbReference>
<feature type="signal peptide" evidence="7">
    <location>
        <begin position="1"/>
        <end position="20"/>
    </location>
</feature>
<dbReference type="GO" id="GO:0007166">
    <property type="term" value="P:cell surface receptor signaling pathway"/>
    <property type="evidence" value="ECO:0007669"/>
    <property type="project" value="InterPro"/>
</dbReference>
<evidence type="ECO:0000256" key="6">
    <source>
        <dbReference type="SAM" id="Phobius"/>
    </source>
</evidence>
<keyword evidence="3 6" id="KW-1133">Transmembrane helix</keyword>
<keyword evidence="5" id="KW-1015">Disulfide bond</keyword>
<dbReference type="SMART" id="SM00303">
    <property type="entry name" value="GPS"/>
    <property type="match status" value="1"/>
</dbReference>
<dbReference type="Pfam" id="PF00002">
    <property type="entry name" value="7tm_2"/>
    <property type="match status" value="1"/>
</dbReference>
<feature type="transmembrane region" description="Helical" evidence="6">
    <location>
        <begin position="485"/>
        <end position="507"/>
    </location>
</feature>
<keyword evidence="7" id="KW-0732">Signal</keyword>
<dbReference type="KEGG" id="pki:111833691"/>
<organism evidence="10 11">
    <name type="scientific">Paramormyrops kingsleyae</name>
    <dbReference type="NCBI Taxonomy" id="1676925"/>
    <lineage>
        <taxon>Eukaryota</taxon>
        <taxon>Metazoa</taxon>
        <taxon>Chordata</taxon>
        <taxon>Craniata</taxon>
        <taxon>Vertebrata</taxon>
        <taxon>Euteleostomi</taxon>
        <taxon>Actinopterygii</taxon>
        <taxon>Neopterygii</taxon>
        <taxon>Teleostei</taxon>
        <taxon>Osteoglossocephala</taxon>
        <taxon>Osteoglossomorpha</taxon>
        <taxon>Osteoglossiformes</taxon>
        <taxon>Mormyridae</taxon>
        <taxon>Paramormyrops</taxon>
    </lineage>
</organism>
<dbReference type="PRINTS" id="PR00249">
    <property type="entry name" value="GPCRSECRETIN"/>
</dbReference>
<feature type="domain" description="G-protein coupled receptors family 2 profile 2" evidence="9">
    <location>
        <begin position="408"/>
        <end position="660"/>
    </location>
</feature>
<evidence type="ECO:0000259" key="9">
    <source>
        <dbReference type="PROSITE" id="PS50261"/>
    </source>
</evidence>
<dbReference type="GO" id="GO:0005886">
    <property type="term" value="C:plasma membrane"/>
    <property type="evidence" value="ECO:0007669"/>
    <property type="project" value="TreeGrafter"/>
</dbReference>
<feature type="domain" description="GAIN-B" evidence="8">
    <location>
        <begin position="248"/>
        <end position="399"/>
    </location>
</feature>
<dbReference type="GeneTree" id="ENSGT00940000155621"/>
<evidence type="ECO:0000313" key="10">
    <source>
        <dbReference type="Ensembl" id="ENSPKIP00000034917.1"/>
    </source>
</evidence>
<dbReference type="PANTHER" id="PTHR12011:SF474">
    <property type="entry name" value="ADHESION G PROTEIN-COUPLED RECEPTOR G11-RELATED"/>
    <property type="match status" value="1"/>
</dbReference>
<dbReference type="Proteomes" id="UP000261540">
    <property type="component" value="Unplaced"/>
</dbReference>
<reference evidence="10" key="2">
    <citation type="submission" date="2025-09" db="UniProtKB">
        <authorList>
            <consortium name="Ensembl"/>
        </authorList>
    </citation>
    <scope>IDENTIFICATION</scope>
</reference>
<dbReference type="GO" id="GO:0007189">
    <property type="term" value="P:adenylate cyclase-activating G protein-coupled receptor signaling pathway"/>
    <property type="evidence" value="ECO:0007669"/>
    <property type="project" value="TreeGrafter"/>
</dbReference>
<dbReference type="InterPro" id="IPR046338">
    <property type="entry name" value="GAIN_dom_sf"/>
</dbReference>
<dbReference type="GO" id="GO:0004930">
    <property type="term" value="F:G protein-coupled receptor activity"/>
    <property type="evidence" value="ECO:0007669"/>
    <property type="project" value="InterPro"/>
</dbReference>
<dbReference type="AlphaFoldDB" id="A0A3B3SVY4"/>
<dbReference type="PROSITE" id="PS50221">
    <property type="entry name" value="GAIN_B"/>
    <property type="match status" value="1"/>
</dbReference>
<dbReference type="InterPro" id="IPR000832">
    <property type="entry name" value="GPCR_2_secretin-like"/>
</dbReference>
<evidence type="ECO:0000256" key="7">
    <source>
        <dbReference type="SAM" id="SignalP"/>
    </source>
</evidence>
<evidence type="ECO:0000256" key="2">
    <source>
        <dbReference type="ARBA" id="ARBA00022692"/>
    </source>
</evidence>
<dbReference type="InterPro" id="IPR000203">
    <property type="entry name" value="GPS"/>
</dbReference>
<proteinExistence type="predicted"/>
<dbReference type="PANTHER" id="PTHR12011">
    <property type="entry name" value="ADHESION G-PROTEIN COUPLED RECEPTOR"/>
    <property type="match status" value="1"/>
</dbReference>
<evidence type="ECO:0000256" key="5">
    <source>
        <dbReference type="ARBA" id="ARBA00023157"/>
    </source>
</evidence>
<evidence type="ECO:0000313" key="11">
    <source>
        <dbReference type="Proteomes" id="UP000261540"/>
    </source>
</evidence>
<dbReference type="InterPro" id="IPR057244">
    <property type="entry name" value="GAIN_B"/>
</dbReference>
<dbReference type="Pfam" id="PF01825">
    <property type="entry name" value="GPS"/>
    <property type="match status" value="1"/>
</dbReference>
<feature type="transmembrane region" description="Helical" evidence="6">
    <location>
        <begin position="410"/>
        <end position="433"/>
    </location>
</feature>
<feature type="transmembrane region" description="Helical" evidence="6">
    <location>
        <begin position="560"/>
        <end position="586"/>
    </location>
</feature>
<comment type="subcellular location">
    <subcellularLocation>
        <location evidence="1">Membrane</location>
        <topology evidence="1">Multi-pass membrane protein</topology>
    </subcellularLocation>
</comment>
<dbReference type="InterPro" id="IPR017981">
    <property type="entry name" value="GPCR_2-like_7TM"/>
</dbReference>
<evidence type="ECO:0000256" key="1">
    <source>
        <dbReference type="ARBA" id="ARBA00004141"/>
    </source>
</evidence>
<feature type="transmembrane region" description="Helical" evidence="6">
    <location>
        <begin position="519"/>
        <end position="540"/>
    </location>
</feature>
<evidence type="ECO:0000256" key="4">
    <source>
        <dbReference type="ARBA" id="ARBA00023136"/>
    </source>
</evidence>
<accession>A0A3B3SVY4</accession>
<keyword evidence="11" id="KW-1185">Reference proteome</keyword>
<dbReference type="PROSITE" id="PS50261">
    <property type="entry name" value="G_PROTEIN_RECEP_F2_4"/>
    <property type="match status" value="1"/>
</dbReference>
<feature type="chain" id="PRO_5017252813" evidence="7">
    <location>
        <begin position="21"/>
        <end position="699"/>
    </location>
</feature>
<feature type="transmembrane region" description="Helical" evidence="6">
    <location>
        <begin position="445"/>
        <end position="465"/>
    </location>
</feature>
<reference evidence="10" key="1">
    <citation type="submission" date="2025-08" db="UniProtKB">
        <authorList>
            <consortium name="Ensembl"/>
        </authorList>
    </citation>
    <scope>IDENTIFICATION</scope>
</reference>
<dbReference type="OrthoDB" id="8951579at2759"/>